<keyword evidence="4" id="KW-1185">Reference proteome</keyword>
<keyword evidence="1" id="KW-0560">Oxidoreductase</keyword>
<dbReference type="SUPFAM" id="SSF53720">
    <property type="entry name" value="ALDH-like"/>
    <property type="match status" value="1"/>
</dbReference>
<dbReference type="Gene3D" id="3.40.605.10">
    <property type="entry name" value="Aldehyde Dehydrogenase, Chain A, domain 1"/>
    <property type="match status" value="1"/>
</dbReference>
<dbReference type="Proteomes" id="UP001165366">
    <property type="component" value="Unassembled WGS sequence"/>
</dbReference>
<reference evidence="3" key="1">
    <citation type="submission" date="2022-01" db="EMBL/GenBank/DDBJ databases">
        <authorList>
            <person name="Wang Y."/>
        </authorList>
    </citation>
    <scope>NUCLEOTIDE SEQUENCE</scope>
    <source>
        <strain evidence="3">WB101</strain>
    </source>
</reference>
<dbReference type="InterPro" id="IPR015590">
    <property type="entry name" value="Aldehyde_DH_dom"/>
</dbReference>
<proteinExistence type="predicted"/>
<evidence type="ECO:0000256" key="1">
    <source>
        <dbReference type="ARBA" id="ARBA00023002"/>
    </source>
</evidence>
<evidence type="ECO:0000259" key="2">
    <source>
        <dbReference type="Pfam" id="PF00171"/>
    </source>
</evidence>
<dbReference type="PANTHER" id="PTHR11699">
    <property type="entry name" value="ALDEHYDE DEHYDROGENASE-RELATED"/>
    <property type="match status" value="1"/>
</dbReference>
<protein>
    <submittedName>
        <fullName evidence="3">Aldehyde dehydrogenase family protein</fullName>
    </submittedName>
</protein>
<gene>
    <name evidence="3" type="ORF">L6773_18815</name>
</gene>
<name>A0ABS9KIG1_9BACT</name>
<dbReference type="InterPro" id="IPR016162">
    <property type="entry name" value="Ald_DH_N"/>
</dbReference>
<evidence type="ECO:0000313" key="3">
    <source>
        <dbReference type="EMBL" id="MCG2590633.1"/>
    </source>
</evidence>
<accession>A0ABS9KIG1</accession>
<comment type="caution">
    <text evidence="3">The sequence shown here is derived from an EMBL/GenBank/DDBJ whole genome shotgun (WGS) entry which is preliminary data.</text>
</comment>
<feature type="domain" description="Aldehyde dehydrogenase" evidence="2">
    <location>
        <begin position="22"/>
        <end position="253"/>
    </location>
</feature>
<dbReference type="InterPro" id="IPR016161">
    <property type="entry name" value="Ald_DH/histidinol_DH"/>
</dbReference>
<organism evidence="3 4">
    <name type="scientific">Rhodohalobacter sulfatireducens</name>
    <dbReference type="NCBI Taxonomy" id="2911366"/>
    <lineage>
        <taxon>Bacteria</taxon>
        <taxon>Pseudomonadati</taxon>
        <taxon>Balneolota</taxon>
        <taxon>Balneolia</taxon>
        <taxon>Balneolales</taxon>
        <taxon>Balneolaceae</taxon>
        <taxon>Rhodohalobacter</taxon>
    </lineage>
</organism>
<evidence type="ECO:0000313" key="4">
    <source>
        <dbReference type="Proteomes" id="UP001165366"/>
    </source>
</evidence>
<reference evidence="3" key="2">
    <citation type="submission" date="2024-05" db="EMBL/GenBank/DDBJ databases">
        <title>Rhodohalobacter halophilus gen. nov., sp. nov., a moderately halophilic member of the family Balneolaceae.</title>
        <authorList>
            <person name="Xia J."/>
        </authorList>
    </citation>
    <scope>NUCLEOTIDE SEQUENCE</scope>
    <source>
        <strain evidence="3">WB101</strain>
    </source>
</reference>
<dbReference type="Pfam" id="PF00171">
    <property type="entry name" value="Aldedh"/>
    <property type="match status" value="1"/>
</dbReference>
<dbReference type="EMBL" id="JAKLWS010000038">
    <property type="protein sequence ID" value="MCG2590633.1"/>
    <property type="molecule type" value="Genomic_DNA"/>
</dbReference>
<dbReference type="RefSeq" id="WP_237856073.1">
    <property type="nucleotide sequence ID" value="NZ_JAKLWS010000038.1"/>
</dbReference>
<sequence>MSDRLEVLKTYKTYVGGKFPRSESNRIYRIENPGGKHIANACRCTRKDVRDAVVVARSAFDGWSGRSAYNRGQILYRIAEMLEGRKDQFVNELELLGAKKKNAQKEIEISIDRLIYYAGWTDKISQVFGTVNPVASSHFNFSMPEPTGVVGIIGPDESPLLSIVSLVAPVIACGNSCIILASTENPLSAVSFGEVLHASDVPAGVVNILTGNRDEMVNHLTTHMDVNAIFNAINDSETKKQLDENASISVKRVKHYSQSDWSEEKHENPYLILDFMETKTTWHPVGA</sequence>